<dbReference type="OMA" id="EVCSPLC"/>
<dbReference type="Pfam" id="PF13499">
    <property type="entry name" value="EF-hand_7"/>
    <property type="match status" value="1"/>
</dbReference>
<name>A0A1S3HDG5_LINAN</name>
<dbReference type="KEGG" id="lak:106154312"/>
<reference evidence="5" key="1">
    <citation type="submission" date="2025-08" db="UniProtKB">
        <authorList>
            <consortium name="RefSeq"/>
        </authorList>
    </citation>
    <scope>IDENTIFICATION</scope>
    <source>
        <tissue evidence="5">Gonads</tissue>
    </source>
</reference>
<feature type="signal peptide" evidence="2">
    <location>
        <begin position="1"/>
        <end position="16"/>
    </location>
</feature>
<dbReference type="Gene3D" id="1.10.238.10">
    <property type="entry name" value="EF-hand"/>
    <property type="match status" value="1"/>
</dbReference>
<dbReference type="AlphaFoldDB" id="A0A1S3HDG5"/>
<evidence type="ECO:0000256" key="1">
    <source>
        <dbReference type="ARBA" id="ARBA00022837"/>
    </source>
</evidence>
<feature type="domain" description="EF-hand" evidence="3">
    <location>
        <begin position="124"/>
        <end position="159"/>
    </location>
</feature>
<feature type="chain" id="PRO_5010356648" evidence="2">
    <location>
        <begin position="17"/>
        <end position="159"/>
    </location>
</feature>
<dbReference type="InParanoid" id="A0A1S3HDG5"/>
<keyword evidence="4" id="KW-1185">Reference proteome</keyword>
<protein>
    <submittedName>
        <fullName evidence="5">EF-hand calcium-binding domain-containing protein 1-like</fullName>
    </submittedName>
</protein>
<dbReference type="InterPro" id="IPR002048">
    <property type="entry name" value="EF_hand_dom"/>
</dbReference>
<evidence type="ECO:0000256" key="2">
    <source>
        <dbReference type="SAM" id="SignalP"/>
    </source>
</evidence>
<keyword evidence="2" id="KW-0732">Signal</keyword>
<dbReference type="PROSITE" id="PS00018">
    <property type="entry name" value="EF_HAND_1"/>
    <property type="match status" value="1"/>
</dbReference>
<dbReference type="GO" id="GO:0005509">
    <property type="term" value="F:calcium ion binding"/>
    <property type="evidence" value="ECO:0007669"/>
    <property type="project" value="InterPro"/>
</dbReference>
<dbReference type="GeneID" id="106154312"/>
<dbReference type="PROSITE" id="PS50222">
    <property type="entry name" value="EF_HAND_2"/>
    <property type="match status" value="1"/>
</dbReference>
<dbReference type="Proteomes" id="UP000085678">
    <property type="component" value="Unplaced"/>
</dbReference>
<evidence type="ECO:0000313" key="5">
    <source>
        <dbReference type="RefSeq" id="XP_013384082.1"/>
    </source>
</evidence>
<gene>
    <name evidence="5" type="primary">LOC106154312</name>
</gene>
<dbReference type="SMART" id="SM00054">
    <property type="entry name" value="EFh"/>
    <property type="match status" value="2"/>
</dbReference>
<evidence type="ECO:0000259" key="3">
    <source>
        <dbReference type="PROSITE" id="PS50222"/>
    </source>
</evidence>
<keyword evidence="1" id="KW-0106">Calcium</keyword>
<proteinExistence type="predicted"/>
<accession>A0A1S3HDG5</accession>
<dbReference type="RefSeq" id="XP_013384082.1">
    <property type="nucleotide sequence ID" value="XM_013528628.1"/>
</dbReference>
<dbReference type="InterPro" id="IPR018247">
    <property type="entry name" value="EF_Hand_1_Ca_BS"/>
</dbReference>
<dbReference type="CDD" id="cd00051">
    <property type="entry name" value="EFh"/>
    <property type="match status" value="1"/>
</dbReference>
<sequence length="159" mass="16817">MKVFILLVVCVAYANAGICEEVCSPLCKSGATAAGAAISGGTAAAAAGAVGGVVCGTSCDKVCDLGDKVVSWIGGLFGKRDAPHTWVVVAHWEGEFPRHFNEYDTNRDGLITHREFVNAINAELKDVAALKAFHLADKNGDDYIDRDELKAAPFKFAKD</sequence>
<dbReference type="InterPro" id="IPR011992">
    <property type="entry name" value="EF-hand-dom_pair"/>
</dbReference>
<dbReference type="SUPFAM" id="SSF47473">
    <property type="entry name" value="EF-hand"/>
    <property type="match status" value="1"/>
</dbReference>
<evidence type="ECO:0000313" key="4">
    <source>
        <dbReference type="Proteomes" id="UP000085678"/>
    </source>
</evidence>
<dbReference type="OrthoDB" id="6138359at2759"/>
<organism evidence="4 5">
    <name type="scientific">Lingula anatina</name>
    <name type="common">Brachiopod</name>
    <name type="synonym">Lingula unguis</name>
    <dbReference type="NCBI Taxonomy" id="7574"/>
    <lineage>
        <taxon>Eukaryota</taxon>
        <taxon>Metazoa</taxon>
        <taxon>Spiralia</taxon>
        <taxon>Lophotrochozoa</taxon>
        <taxon>Brachiopoda</taxon>
        <taxon>Linguliformea</taxon>
        <taxon>Lingulata</taxon>
        <taxon>Lingulida</taxon>
        <taxon>Linguloidea</taxon>
        <taxon>Lingulidae</taxon>
        <taxon>Lingula</taxon>
    </lineage>
</organism>